<name>A0A4R5FUS6_9ACTN</name>
<dbReference type="GO" id="GO:0071949">
    <property type="term" value="F:FAD binding"/>
    <property type="evidence" value="ECO:0007669"/>
    <property type="project" value="InterPro"/>
</dbReference>
<dbReference type="InterPro" id="IPR002938">
    <property type="entry name" value="FAD-bd"/>
</dbReference>
<evidence type="ECO:0000313" key="4">
    <source>
        <dbReference type="Proteomes" id="UP000295136"/>
    </source>
</evidence>
<dbReference type="InterPro" id="IPR036188">
    <property type="entry name" value="FAD/NAD-bd_sf"/>
</dbReference>
<feature type="compositionally biased region" description="Polar residues" evidence="1">
    <location>
        <begin position="11"/>
        <end position="20"/>
    </location>
</feature>
<reference evidence="3 4" key="1">
    <citation type="submission" date="2019-03" db="EMBL/GenBank/DDBJ databases">
        <title>Draft genome sequences of novel Actinobacteria.</title>
        <authorList>
            <person name="Sahin N."/>
            <person name="Ay H."/>
            <person name="Saygin H."/>
        </authorList>
    </citation>
    <scope>NUCLEOTIDE SEQUENCE [LARGE SCALE GENOMIC DNA]</scope>
    <source>
        <strain evidence="3 4">6K102</strain>
    </source>
</reference>
<keyword evidence="4" id="KW-1185">Reference proteome</keyword>
<accession>A0A4R5FUS6</accession>
<feature type="domain" description="FAD-binding" evidence="2">
    <location>
        <begin position="13"/>
        <end position="65"/>
    </location>
</feature>
<dbReference type="EMBL" id="SMLD01000017">
    <property type="protein sequence ID" value="TDE56897.1"/>
    <property type="molecule type" value="Genomic_DNA"/>
</dbReference>
<dbReference type="Gene3D" id="3.50.50.60">
    <property type="entry name" value="FAD/NAD(P)-binding domain"/>
    <property type="match status" value="1"/>
</dbReference>
<gene>
    <name evidence="3" type="ORF">E1295_09475</name>
</gene>
<evidence type="ECO:0000259" key="2">
    <source>
        <dbReference type="Pfam" id="PF01494"/>
    </source>
</evidence>
<organism evidence="3 4">
    <name type="scientific">Nonomuraea mesophila</name>
    <dbReference type="NCBI Taxonomy" id="2530382"/>
    <lineage>
        <taxon>Bacteria</taxon>
        <taxon>Bacillati</taxon>
        <taxon>Actinomycetota</taxon>
        <taxon>Actinomycetes</taxon>
        <taxon>Streptosporangiales</taxon>
        <taxon>Streptosporangiaceae</taxon>
        <taxon>Nonomuraea</taxon>
    </lineage>
</organism>
<sequence>MNDRPAGASRSRGSPATGTAAQTLLAWRGVPVTLVERHPGTSIRPKEFGVGPRAIEPLRVVGVAQLQQGVALAGDRGGPERLAVHRGYHPLDRLSVRQPAPAGRSAERGLARAGHAACCAGPGDGRRLPAAEAEDESGEAPAPHDLVGDQAQRERHGHDHHVRQGPGVGVP</sequence>
<dbReference type="AlphaFoldDB" id="A0A4R5FUS6"/>
<evidence type="ECO:0000256" key="1">
    <source>
        <dbReference type="SAM" id="MobiDB-lite"/>
    </source>
</evidence>
<dbReference type="Pfam" id="PF01494">
    <property type="entry name" value="FAD_binding_3"/>
    <property type="match status" value="1"/>
</dbReference>
<comment type="caution">
    <text evidence="3">The sequence shown here is derived from an EMBL/GenBank/DDBJ whole genome shotgun (WGS) entry which is preliminary data.</text>
</comment>
<proteinExistence type="predicted"/>
<feature type="region of interest" description="Disordered" evidence="1">
    <location>
        <begin position="120"/>
        <end position="171"/>
    </location>
</feature>
<evidence type="ECO:0000313" key="3">
    <source>
        <dbReference type="EMBL" id="TDE56897.1"/>
    </source>
</evidence>
<dbReference type="Proteomes" id="UP000295136">
    <property type="component" value="Unassembled WGS sequence"/>
</dbReference>
<protein>
    <recommendedName>
        <fullName evidence="2">FAD-binding domain-containing protein</fullName>
    </recommendedName>
</protein>
<feature type="region of interest" description="Disordered" evidence="1">
    <location>
        <begin position="1"/>
        <end position="20"/>
    </location>
</feature>